<sequence length="146" mass="17888">MNIYFHCASINYQFVRIAHNFYKWHWHRIETVGQLPEIVWLDFSMRRRKTNSIKLLTAGLAKQRMTTITNQRRRLKMKWTQILALKRMTNQYLTKKRKVPKRKGAWSPKPIRNQYLPRRWRSLKLEDHVVQGKNFHQISMVRLIFP</sequence>
<reference evidence="1" key="2">
    <citation type="submission" date="2017-10" db="EMBL/GenBank/DDBJ databases">
        <title>Ladona fulva Genome sequencing and assembly.</title>
        <authorList>
            <person name="Murali S."/>
            <person name="Richards S."/>
            <person name="Bandaranaike D."/>
            <person name="Bellair M."/>
            <person name="Blankenburg K."/>
            <person name="Chao H."/>
            <person name="Dinh H."/>
            <person name="Doddapaneni H."/>
            <person name="Dugan-Rocha S."/>
            <person name="Elkadiri S."/>
            <person name="Gnanaolivu R."/>
            <person name="Hernandez B."/>
            <person name="Skinner E."/>
            <person name="Javaid M."/>
            <person name="Lee S."/>
            <person name="Li M."/>
            <person name="Ming W."/>
            <person name="Munidasa M."/>
            <person name="Muniz J."/>
            <person name="Nguyen L."/>
            <person name="Hughes D."/>
            <person name="Osuji N."/>
            <person name="Pu L.-L."/>
            <person name="Puazo M."/>
            <person name="Qu C."/>
            <person name="Quiroz J."/>
            <person name="Raj R."/>
            <person name="Weissenberger G."/>
            <person name="Xin Y."/>
            <person name="Zou X."/>
            <person name="Han Y."/>
            <person name="Worley K."/>
            <person name="Muzny D."/>
            <person name="Gibbs R."/>
        </authorList>
    </citation>
    <scope>NUCLEOTIDE SEQUENCE</scope>
    <source>
        <strain evidence="1">Sampled in the wild</strain>
    </source>
</reference>
<name>A0A8K0KLG2_LADFU</name>
<evidence type="ECO:0000313" key="2">
    <source>
        <dbReference type="Proteomes" id="UP000792457"/>
    </source>
</evidence>
<comment type="caution">
    <text evidence="1">The sequence shown here is derived from an EMBL/GenBank/DDBJ whole genome shotgun (WGS) entry which is preliminary data.</text>
</comment>
<keyword evidence="2" id="KW-1185">Reference proteome</keyword>
<dbReference type="EMBL" id="KZ309028">
    <property type="protein sequence ID" value="KAG8236459.1"/>
    <property type="molecule type" value="Genomic_DNA"/>
</dbReference>
<organism evidence="1 2">
    <name type="scientific">Ladona fulva</name>
    <name type="common">Scarce chaser dragonfly</name>
    <name type="synonym">Libellula fulva</name>
    <dbReference type="NCBI Taxonomy" id="123851"/>
    <lineage>
        <taxon>Eukaryota</taxon>
        <taxon>Metazoa</taxon>
        <taxon>Ecdysozoa</taxon>
        <taxon>Arthropoda</taxon>
        <taxon>Hexapoda</taxon>
        <taxon>Insecta</taxon>
        <taxon>Pterygota</taxon>
        <taxon>Palaeoptera</taxon>
        <taxon>Odonata</taxon>
        <taxon>Epiprocta</taxon>
        <taxon>Anisoptera</taxon>
        <taxon>Libelluloidea</taxon>
        <taxon>Libellulidae</taxon>
        <taxon>Ladona</taxon>
    </lineage>
</organism>
<accession>A0A8K0KLG2</accession>
<reference evidence="1" key="1">
    <citation type="submission" date="2013-04" db="EMBL/GenBank/DDBJ databases">
        <authorList>
            <person name="Qu J."/>
            <person name="Murali S.C."/>
            <person name="Bandaranaike D."/>
            <person name="Bellair M."/>
            <person name="Blankenburg K."/>
            <person name="Chao H."/>
            <person name="Dinh H."/>
            <person name="Doddapaneni H."/>
            <person name="Downs B."/>
            <person name="Dugan-Rocha S."/>
            <person name="Elkadiri S."/>
            <person name="Gnanaolivu R.D."/>
            <person name="Hernandez B."/>
            <person name="Javaid M."/>
            <person name="Jayaseelan J.C."/>
            <person name="Lee S."/>
            <person name="Li M."/>
            <person name="Ming W."/>
            <person name="Munidasa M."/>
            <person name="Muniz J."/>
            <person name="Nguyen L."/>
            <person name="Ongeri F."/>
            <person name="Osuji N."/>
            <person name="Pu L.-L."/>
            <person name="Puazo M."/>
            <person name="Qu C."/>
            <person name="Quiroz J."/>
            <person name="Raj R."/>
            <person name="Weissenberger G."/>
            <person name="Xin Y."/>
            <person name="Zou X."/>
            <person name="Han Y."/>
            <person name="Richards S."/>
            <person name="Worley K."/>
            <person name="Muzny D."/>
            <person name="Gibbs R."/>
        </authorList>
    </citation>
    <scope>NUCLEOTIDE SEQUENCE</scope>
    <source>
        <strain evidence="1">Sampled in the wild</strain>
    </source>
</reference>
<evidence type="ECO:0000313" key="1">
    <source>
        <dbReference type="EMBL" id="KAG8236459.1"/>
    </source>
</evidence>
<protein>
    <submittedName>
        <fullName evidence="1">Uncharacterized protein</fullName>
    </submittedName>
</protein>
<dbReference type="AlphaFoldDB" id="A0A8K0KLG2"/>
<dbReference type="Proteomes" id="UP000792457">
    <property type="component" value="Unassembled WGS sequence"/>
</dbReference>
<proteinExistence type="predicted"/>
<gene>
    <name evidence="1" type="ORF">J437_LFUL016910</name>
</gene>